<keyword evidence="2" id="KW-0472">Membrane</keyword>
<gene>
    <name evidence="3" type="ORF">QFW96_22650</name>
</gene>
<evidence type="ECO:0000313" key="3">
    <source>
        <dbReference type="EMBL" id="MDI2031446.1"/>
    </source>
</evidence>
<keyword evidence="2" id="KW-0812">Transmembrane</keyword>
<evidence type="ECO:0000256" key="1">
    <source>
        <dbReference type="SAM" id="MobiDB-lite"/>
    </source>
</evidence>
<dbReference type="InterPro" id="IPR005625">
    <property type="entry name" value="PepSY-ass_TM"/>
</dbReference>
<dbReference type="RefSeq" id="WP_281457723.1">
    <property type="nucleotide sequence ID" value="NZ_JASAOF010000018.1"/>
</dbReference>
<reference evidence="3 4" key="1">
    <citation type="submission" date="2023-04" db="EMBL/GenBank/DDBJ databases">
        <title>Draft genome sequence of Saccharopolyspora sp. TS4A08 isolated from sweet potato rhizospheric soil.</title>
        <authorList>
            <person name="Suksaard P."/>
            <person name="Duangmal K."/>
        </authorList>
    </citation>
    <scope>NUCLEOTIDE SEQUENCE [LARGE SCALE GENOMIC DNA]</scope>
    <source>
        <strain evidence="3 4">TS4A08</strain>
    </source>
</reference>
<dbReference type="EMBL" id="JASAOF010000018">
    <property type="protein sequence ID" value="MDI2031446.1"/>
    <property type="molecule type" value="Genomic_DNA"/>
</dbReference>
<accession>A0ABT6PTY8</accession>
<name>A0ABT6PTY8_9PSEU</name>
<feature type="transmembrane region" description="Helical" evidence="2">
    <location>
        <begin position="228"/>
        <end position="249"/>
    </location>
</feature>
<keyword evidence="2" id="KW-1133">Transmembrane helix</keyword>
<feature type="region of interest" description="Disordered" evidence="1">
    <location>
        <begin position="271"/>
        <end position="293"/>
    </location>
</feature>
<feature type="region of interest" description="Disordered" evidence="1">
    <location>
        <begin position="1"/>
        <end position="24"/>
    </location>
</feature>
<evidence type="ECO:0000313" key="4">
    <source>
        <dbReference type="Proteomes" id="UP001237595"/>
    </source>
</evidence>
<organism evidence="3 4">
    <name type="scientific">Saccharopolyspora ipomoeae</name>
    <dbReference type="NCBI Taxonomy" id="3042027"/>
    <lineage>
        <taxon>Bacteria</taxon>
        <taxon>Bacillati</taxon>
        <taxon>Actinomycetota</taxon>
        <taxon>Actinomycetes</taxon>
        <taxon>Pseudonocardiales</taxon>
        <taxon>Pseudonocardiaceae</taxon>
        <taxon>Saccharopolyspora</taxon>
    </lineage>
</organism>
<comment type="caution">
    <text evidence="3">The sequence shown here is derived from an EMBL/GenBank/DDBJ whole genome shotgun (WGS) entry which is preliminary data.</text>
</comment>
<feature type="transmembrane region" description="Helical" evidence="2">
    <location>
        <begin position="427"/>
        <end position="455"/>
    </location>
</feature>
<sequence>MSTEATPADETTPAAERAAAGKTTPTAGTWAALRPLVLRLHFYAGLLIAPFLVVAATTGLLYVFSPQLEQLVYDRELHVPASPHHVPVDDQLAAAREALPGASVMSIRPAPTPTDTTQVLFAAPDLPESFQRTAFIDPHTAEVRGVLDTYGSGQALPLRAWIDNLHRGLHLGDFGRLYSELAASWLWVVVLGGLLLWFRRRRATRRSLVVPAPAATGRKRLLSWHGALGTWIALGLLFLSATGLTWSNYAGANVTALRGALSWETPTVSASAVAPEHQGHHGHGGHGAHTGVGVGPERVLRAAEAQGLTGPVEITPPSHGGAYVVQQIQRHWPTQQDSAAVDPATGQVVETVRFADWPLMAKLARWGVDAHMGLLFGLVNQIVLAGLVVALLTAIALGYRMWWTRRPAGSFGAPVARGAWRQVPLRVLLPLGAVTLVVAFFLPLLGISLLAFLVLDTALGRWRAARS</sequence>
<feature type="transmembrane region" description="Helical" evidence="2">
    <location>
        <begin position="374"/>
        <end position="397"/>
    </location>
</feature>
<feature type="transmembrane region" description="Helical" evidence="2">
    <location>
        <begin position="177"/>
        <end position="198"/>
    </location>
</feature>
<dbReference type="Pfam" id="PF03929">
    <property type="entry name" value="PepSY_TM"/>
    <property type="match status" value="1"/>
</dbReference>
<feature type="transmembrane region" description="Helical" evidence="2">
    <location>
        <begin position="42"/>
        <end position="64"/>
    </location>
</feature>
<evidence type="ECO:0000256" key="2">
    <source>
        <dbReference type="SAM" id="Phobius"/>
    </source>
</evidence>
<dbReference type="Proteomes" id="UP001237595">
    <property type="component" value="Unassembled WGS sequence"/>
</dbReference>
<protein>
    <submittedName>
        <fullName evidence="3">PepSY domain-containing protein</fullName>
    </submittedName>
</protein>
<keyword evidence="4" id="KW-1185">Reference proteome</keyword>
<proteinExistence type="predicted"/>
<dbReference type="PANTHER" id="PTHR34219:SF1">
    <property type="entry name" value="PEPSY DOMAIN-CONTAINING PROTEIN"/>
    <property type="match status" value="1"/>
</dbReference>
<dbReference type="PANTHER" id="PTHR34219">
    <property type="entry name" value="IRON-REGULATED INNER MEMBRANE PROTEIN-RELATED"/>
    <property type="match status" value="1"/>
</dbReference>